<sequence length="40" mass="4346">YASDNRELMALITREQFCNSAEGSGMVGDPASLLELVPLF</sequence>
<proteinExistence type="predicted"/>
<dbReference type="EMBL" id="BARS01024472">
    <property type="protein sequence ID" value="GAG08285.1"/>
    <property type="molecule type" value="Genomic_DNA"/>
</dbReference>
<protein>
    <submittedName>
        <fullName evidence="1">Uncharacterized protein</fullName>
    </submittedName>
</protein>
<name>X0URF0_9ZZZZ</name>
<accession>X0URF0</accession>
<gene>
    <name evidence="1" type="ORF">S01H1_38842</name>
</gene>
<dbReference type="AlphaFoldDB" id="X0URF0"/>
<comment type="caution">
    <text evidence="1">The sequence shown here is derived from an EMBL/GenBank/DDBJ whole genome shotgun (WGS) entry which is preliminary data.</text>
</comment>
<evidence type="ECO:0000313" key="1">
    <source>
        <dbReference type="EMBL" id="GAG08285.1"/>
    </source>
</evidence>
<reference evidence="1" key="1">
    <citation type="journal article" date="2014" name="Front. Microbiol.">
        <title>High frequency of phylogenetically diverse reductive dehalogenase-homologous genes in deep subseafloor sedimentary metagenomes.</title>
        <authorList>
            <person name="Kawai M."/>
            <person name="Futagami T."/>
            <person name="Toyoda A."/>
            <person name="Takaki Y."/>
            <person name="Nishi S."/>
            <person name="Hori S."/>
            <person name="Arai W."/>
            <person name="Tsubouchi T."/>
            <person name="Morono Y."/>
            <person name="Uchiyama I."/>
            <person name="Ito T."/>
            <person name="Fujiyama A."/>
            <person name="Inagaki F."/>
            <person name="Takami H."/>
        </authorList>
    </citation>
    <scope>NUCLEOTIDE SEQUENCE</scope>
    <source>
        <strain evidence="1">Expedition CK06-06</strain>
    </source>
</reference>
<organism evidence="1">
    <name type="scientific">marine sediment metagenome</name>
    <dbReference type="NCBI Taxonomy" id="412755"/>
    <lineage>
        <taxon>unclassified sequences</taxon>
        <taxon>metagenomes</taxon>
        <taxon>ecological metagenomes</taxon>
    </lineage>
</organism>
<feature type="non-terminal residue" evidence="1">
    <location>
        <position position="1"/>
    </location>
</feature>